<dbReference type="RefSeq" id="WP_246230952.1">
    <property type="nucleotide sequence ID" value="NZ_AP022588.1"/>
</dbReference>
<dbReference type="Proteomes" id="UP000467193">
    <property type="component" value="Chromosome"/>
</dbReference>
<comment type="similarity">
    <text evidence="1">Belongs to the FGGY kinase family.</text>
</comment>
<dbReference type="InterPro" id="IPR018484">
    <property type="entry name" value="FGGY_N"/>
</dbReference>
<dbReference type="CDD" id="cd07773">
    <property type="entry name" value="ASKHA_NBD_FGGY_FK"/>
    <property type="match status" value="1"/>
</dbReference>
<feature type="domain" description="Carbohydrate kinase FGGY N-terminal" evidence="4">
    <location>
        <begin position="15"/>
        <end position="251"/>
    </location>
</feature>
<dbReference type="GO" id="GO:0042732">
    <property type="term" value="P:D-xylose metabolic process"/>
    <property type="evidence" value="ECO:0007669"/>
    <property type="project" value="UniProtKB-KW"/>
</dbReference>
<sequence length="465" mass="48497">MTGRVRQDGRRELLAGLDVGTTSVKAVLMTPDGVEVAHGRAPTVWSTTEHGVEADPYAIADAAEQALSEVLAGESDSTVTGLGVASMAEAGILVGADDTPLAPVIAWHDSRDTEQLADLQAALGGPRFSLRTGLPLWTQWSLTKHRWLYDHSPETRAAVRRYNVAEWVVRQLGGRPATELSLASRTGWLDLATGSPWDEALEWSRASRSMLGELVPAGTSFGRVAADHALRQLRGATLTVAGHDHQAAVIGAGAYGDNDELDSCGTAEALLRTIPPALPDADVAILTDAGITIGWHAVRDRWCVLGATQGGLILQQVMTHLGAGPGDLAELDAAARPSAPEAATVDVAADGDPPTYGGSDSPGDVWRAATDLVTRQARELSEVISGATGPRGDLVVTGGWSHSSALMAAKATALGPLWRSSATEAGARGAALVAGLATETYASYADMPRAPRTKFDAEKPNHDGT</sequence>
<keyword evidence="3 5" id="KW-0418">Kinase</keyword>
<evidence type="ECO:0000256" key="3">
    <source>
        <dbReference type="ARBA" id="ARBA00022777"/>
    </source>
</evidence>
<dbReference type="Gene3D" id="3.30.420.40">
    <property type="match status" value="2"/>
</dbReference>
<dbReference type="PIRSF" id="PIRSF000538">
    <property type="entry name" value="GlpK"/>
    <property type="match status" value="1"/>
</dbReference>
<dbReference type="InterPro" id="IPR050406">
    <property type="entry name" value="FGGY_Carb_Kinase"/>
</dbReference>
<evidence type="ECO:0000313" key="5">
    <source>
        <dbReference type="EMBL" id="BBY26950.1"/>
    </source>
</evidence>
<dbReference type="AlphaFoldDB" id="A0A7I7QLM4"/>
<dbReference type="Pfam" id="PF00370">
    <property type="entry name" value="FGGY_N"/>
    <property type="match status" value="1"/>
</dbReference>
<evidence type="ECO:0000256" key="1">
    <source>
        <dbReference type="ARBA" id="ARBA00009156"/>
    </source>
</evidence>
<reference evidence="5 6" key="1">
    <citation type="journal article" date="2019" name="Emerg. Microbes Infect.">
        <title>Comprehensive subspecies identification of 175 nontuberculous mycobacteria species based on 7547 genomic profiles.</title>
        <authorList>
            <person name="Matsumoto Y."/>
            <person name="Kinjo T."/>
            <person name="Motooka D."/>
            <person name="Nabeya D."/>
            <person name="Jung N."/>
            <person name="Uechi K."/>
            <person name="Horii T."/>
            <person name="Iida T."/>
            <person name="Fujita J."/>
            <person name="Nakamura S."/>
        </authorList>
    </citation>
    <scope>NUCLEOTIDE SEQUENCE [LARGE SCALE GENOMIC DNA]</scope>
    <source>
        <strain evidence="5 6">JCM 17899</strain>
    </source>
</reference>
<dbReference type="InterPro" id="IPR043129">
    <property type="entry name" value="ATPase_NBD"/>
</dbReference>
<dbReference type="PANTHER" id="PTHR43095:SF2">
    <property type="entry name" value="GLUCONOKINASE"/>
    <property type="match status" value="1"/>
</dbReference>
<accession>A0A7I7QLM4</accession>
<evidence type="ECO:0000256" key="2">
    <source>
        <dbReference type="ARBA" id="ARBA00022679"/>
    </source>
</evidence>
<name>A0A7I7QLM4_9MYCO</name>
<dbReference type="SUPFAM" id="SSF53067">
    <property type="entry name" value="Actin-like ATPase domain"/>
    <property type="match status" value="2"/>
</dbReference>
<dbReference type="KEGG" id="msei:MSEDJ_10460"/>
<gene>
    <name evidence="5" type="ORF">MSEDJ_10460</name>
</gene>
<dbReference type="EMBL" id="AP022588">
    <property type="protein sequence ID" value="BBY26950.1"/>
    <property type="molecule type" value="Genomic_DNA"/>
</dbReference>
<keyword evidence="6" id="KW-1185">Reference proteome</keyword>
<dbReference type="PANTHER" id="PTHR43095">
    <property type="entry name" value="SUGAR KINASE"/>
    <property type="match status" value="1"/>
</dbReference>
<dbReference type="GO" id="GO:0016301">
    <property type="term" value="F:kinase activity"/>
    <property type="evidence" value="ECO:0007669"/>
    <property type="project" value="UniProtKB-KW"/>
</dbReference>
<protein>
    <submittedName>
        <fullName evidence="5">Xylulose kinase</fullName>
    </submittedName>
</protein>
<organism evidence="5 6">
    <name type="scientific">Mycolicibacterium sediminis</name>
    <dbReference type="NCBI Taxonomy" id="1286180"/>
    <lineage>
        <taxon>Bacteria</taxon>
        <taxon>Bacillati</taxon>
        <taxon>Actinomycetota</taxon>
        <taxon>Actinomycetes</taxon>
        <taxon>Mycobacteriales</taxon>
        <taxon>Mycobacteriaceae</taxon>
        <taxon>Mycolicibacterium</taxon>
    </lineage>
</organism>
<proteinExistence type="inferred from homology"/>
<evidence type="ECO:0000259" key="4">
    <source>
        <dbReference type="Pfam" id="PF00370"/>
    </source>
</evidence>
<evidence type="ECO:0000313" key="6">
    <source>
        <dbReference type="Proteomes" id="UP000467193"/>
    </source>
</evidence>
<dbReference type="InterPro" id="IPR000577">
    <property type="entry name" value="Carb_kinase_FGGY"/>
</dbReference>
<keyword evidence="2" id="KW-0808">Transferase</keyword>